<name>A0A1Y2N7S5_PSEAH</name>
<organism evidence="1 2">
    <name type="scientific">Pseudonocardia autotrophica</name>
    <name type="common">Amycolata autotrophica</name>
    <name type="synonym">Nocardia autotrophica</name>
    <dbReference type="NCBI Taxonomy" id="2074"/>
    <lineage>
        <taxon>Bacteria</taxon>
        <taxon>Bacillati</taxon>
        <taxon>Actinomycetota</taxon>
        <taxon>Actinomycetes</taxon>
        <taxon>Pseudonocardiales</taxon>
        <taxon>Pseudonocardiaceae</taxon>
        <taxon>Pseudonocardia</taxon>
    </lineage>
</organism>
<gene>
    <name evidence="1" type="ORF">BG845_00468</name>
</gene>
<reference evidence="1 2" key="1">
    <citation type="submission" date="2016-09" db="EMBL/GenBank/DDBJ databases">
        <title>Pseudonocardia autotrophica DSM535, a candidate organism with high potential of specific P450 cytochromes.</title>
        <authorList>
            <person name="Grumaz C."/>
            <person name="Vainshtein Y."/>
            <person name="Kirstahler P."/>
            <person name="Sohn K."/>
        </authorList>
    </citation>
    <scope>NUCLEOTIDE SEQUENCE [LARGE SCALE GENOMIC DNA]</scope>
    <source>
        <strain evidence="1 2">DSM 535</strain>
    </source>
</reference>
<dbReference type="RefSeq" id="WP_158092036.1">
    <property type="nucleotide sequence ID" value="NZ_AP018920.1"/>
</dbReference>
<sequence>MARVWVDAERLPEPTAWVPWRPDDEGTVCVREHADRVDGVPRGEPGPVCRCVACR</sequence>
<dbReference type="Proteomes" id="UP000194360">
    <property type="component" value="Unassembled WGS sequence"/>
</dbReference>
<accession>A0A1Y2N7S5</accession>
<proteinExistence type="predicted"/>
<dbReference type="EMBL" id="MIGB01000002">
    <property type="protein sequence ID" value="OSY43525.1"/>
    <property type="molecule type" value="Genomic_DNA"/>
</dbReference>
<comment type="caution">
    <text evidence="1">The sequence shown here is derived from an EMBL/GenBank/DDBJ whole genome shotgun (WGS) entry which is preliminary data.</text>
</comment>
<keyword evidence="2" id="KW-1185">Reference proteome</keyword>
<evidence type="ECO:0000313" key="2">
    <source>
        <dbReference type="Proteomes" id="UP000194360"/>
    </source>
</evidence>
<dbReference type="AlphaFoldDB" id="A0A1Y2N7S5"/>
<protein>
    <submittedName>
        <fullName evidence="1">Uncharacterized protein</fullName>
    </submittedName>
</protein>
<evidence type="ECO:0000313" key="1">
    <source>
        <dbReference type="EMBL" id="OSY43525.1"/>
    </source>
</evidence>